<dbReference type="AlphaFoldDB" id="A0A3N5ZBN4"/>
<reference evidence="1 2" key="1">
    <citation type="submission" date="2018-11" db="EMBL/GenBank/DDBJ databases">
        <authorList>
            <person name="Ye M.-Q."/>
            <person name="Du Z.-J."/>
        </authorList>
    </citation>
    <scope>NUCLEOTIDE SEQUENCE [LARGE SCALE GENOMIC DNA]</scope>
    <source>
        <strain evidence="1 2">U0105</strain>
    </source>
</reference>
<evidence type="ECO:0000313" key="2">
    <source>
        <dbReference type="Proteomes" id="UP000275281"/>
    </source>
</evidence>
<gene>
    <name evidence="1" type="ORF">DRW07_05870</name>
</gene>
<organism evidence="1 2">
    <name type="scientific">Alteromonas sediminis</name>
    <dbReference type="NCBI Taxonomy" id="2259342"/>
    <lineage>
        <taxon>Bacteria</taxon>
        <taxon>Pseudomonadati</taxon>
        <taxon>Pseudomonadota</taxon>
        <taxon>Gammaproteobacteria</taxon>
        <taxon>Alteromonadales</taxon>
        <taxon>Alteromonadaceae</taxon>
        <taxon>Alteromonas/Salinimonas group</taxon>
        <taxon>Alteromonas</taxon>
    </lineage>
</organism>
<dbReference type="InterPro" id="IPR021284">
    <property type="entry name" value="DUF2750"/>
</dbReference>
<protein>
    <submittedName>
        <fullName evidence="1">DUF2750 domain-containing protein</fullName>
    </submittedName>
</protein>
<proteinExistence type="predicted"/>
<dbReference type="OrthoDB" id="2936081at2"/>
<sequence>MLDNDSIHTVTQMREKDAIWILKDDDGCVMLTTDEEDGVPVWSSQEQAVAWTSDDWSHCEPLSINVETWLKKWTVGLMQDQLVIMLNPSEFQEEGVVTSPEAFAEALTK</sequence>
<comment type="caution">
    <text evidence="1">The sequence shown here is derived from an EMBL/GenBank/DDBJ whole genome shotgun (WGS) entry which is preliminary data.</text>
</comment>
<dbReference type="Proteomes" id="UP000275281">
    <property type="component" value="Unassembled WGS sequence"/>
</dbReference>
<name>A0A3N5ZBN4_9ALTE</name>
<dbReference type="EMBL" id="RPOK01000002">
    <property type="protein sequence ID" value="RPJ67068.1"/>
    <property type="molecule type" value="Genomic_DNA"/>
</dbReference>
<evidence type="ECO:0000313" key="1">
    <source>
        <dbReference type="EMBL" id="RPJ67068.1"/>
    </source>
</evidence>
<accession>A0A3N5ZBN4</accession>
<dbReference type="Pfam" id="PF11042">
    <property type="entry name" value="DUF2750"/>
    <property type="match status" value="1"/>
</dbReference>
<keyword evidence="2" id="KW-1185">Reference proteome</keyword>
<dbReference type="RefSeq" id="WP_124026973.1">
    <property type="nucleotide sequence ID" value="NZ_JBHRSN010000015.1"/>
</dbReference>